<gene>
    <name evidence="1" type="ORF">ISN45_Aa02g025230</name>
</gene>
<keyword evidence="2" id="KW-1185">Reference proteome</keyword>
<feature type="non-terminal residue" evidence="1">
    <location>
        <position position="1"/>
    </location>
</feature>
<dbReference type="AlphaFoldDB" id="A0A8T2BQN0"/>
<evidence type="ECO:0000313" key="2">
    <source>
        <dbReference type="Proteomes" id="UP000694240"/>
    </source>
</evidence>
<reference evidence="1 2" key="1">
    <citation type="submission" date="2020-12" db="EMBL/GenBank/DDBJ databases">
        <title>Concerted genomic and epigenomic changes stabilize Arabidopsis allopolyploids.</title>
        <authorList>
            <person name="Chen Z."/>
        </authorList>
    </citation>
    <scope>NUCLEOTIDE SEQUENCE [LARGE SCALE GENOMIC DNA]</scope>
    <source>
        <strain evidence="1">Allo738</strain>
        <tissue evidence="1">Leaf</tissue>
    </source>
</reference>
<feature type="non-terminal residue" evidence="1">
    <location>
        <position position="42"/>
    </location>
</feature>
<evidence type="ECO:0000313" key="1">
    <source>
        <dbReference type="EMBL" id="KAG7587314.1"/>
    </source>
</evidence>
<sequence>DCILGPTKLIWTSIRSHVPSLNEACSSPGSEPCELLPHTPTL</sequence>
<dbReference type="Proteomes" id="UP000694240">
    <property type="component" value="Chromosome 7"/>
</dbReference>
<comment type="caution">
    <text evidence="1">The sequence shown here is derived from an EMBL/GenBank/DDBJ whole genome shotgun (WGS) entry which is preliminary data.</text>
</comment>
<protein>
    <submittedName>
        <fullName evidence="1">Uncharacterized protein</fullName>
    </submittedName>
</protein>
<organism evidence="1 2">
    <name type="scientific">Arabidopsis thaliana x Arabidopsis arenosa</name>
    <dbReference type="NCBI Taxonomy" id="1240361"/>
    <lineage>
        <taxon>Eukaryota</taxon>
        <taxon>Viridiplantae</taxon>
        <taxon>Streptophyta</taxon>
        <taxon>Embryophyta</taxon>
        <taxon>Tracheophyta</taxon>
        <taxon>Spermatophyta</taxon>
        <taxon>Magnoliopsida</taxon>
        <taxon>eudicotyledons</taxon>
        <taxon>Gunneridae</taxon>
        <taxon>Pentapetalae</taxon>
        <taxon>rosids</taxon>
        <taxon>malvids</taxon>
        <taxon>Brassicales</taxon>
        <taxon>Brassicaceae</taxon>
        <taxon>Camelineae</taxon>
        <taxon>Arabidopsis</taxon>
    </lineage>
</organism>
<proteinExistence type="predicted"/>
<dbReference type="EMBL" id="JAEFBK010000007">
    <property type="protein sequence ID" value="KAG7587314.1"/>
    <property type="molecule type" value="Genomic_DNA"/>
</dbReference>
<name>A0A8T2BQN0_9BRAS</name>
<accession>A0A8T2BQN0</accession>